<dbReference type="GO" id="GO:0008033">
    <property type="term" value="P:tRNA processing"/>
    <property type="evidence" value="ECO:0007669"/>
    <property type="project" value="UniProtKB-KW"/>
</dbReference>
<accession>A0A438JL75</accession>
<dbReference type="Pfam" id="PF12928">
    <property type="entry name" value="tRNA_int_end_N2"/>
    <property type="match status" value="1"/>
</dbReference>
<dbReference type="PANTHER" id="PTHR21027">
    <property type="entry name" value="TRNA-SPLICING ENDONUCLEASE SUBUNIT SEN54"/>
    <property type="match status" value="1"/>
</dbReference>
<organism evidence="5 6">
    <name type="scientific">Vitis vinifera</name>
    <name type="common">Grape</name>
    <dbReference type="NCBI Taxonomy" id="29760"/>
    <lineage>
        <taxon>Eukaryota</taxon>
        <taxon>Viridiplantae</taxon>
        <taxon>Streptophyta</taxon>
        <taxon>Embryophyta</taxon>
        <taxon>Tracheophyta</taxon>
        <taxon>Spermatophyta</taxon>
        <taxon>Magnoliopsida</taxon>
        <taxon>eudicotyledons</taxon>
        <taxon>Gunneridae</taxon>
        <taxon>Pentapetalae</taxon>
        <taxon>rosids</taxon>
        <taxon>Vitales</taxon>
        <taxon>Vitaceae</taxon>
        <taxon>Viteae</taxon>
        <taxon>Vitis</taxon>
    </lineage>
</organism>
<evidence type="ECO:0000256" key="3">
    <source>
        <dbReference type="SAM" id="MobiDB-lite"/>
    </source>
</evidence>
<dbReference type="AlphaFoldDB" id="A0A438JL75"/>
<evidence type="ECO:0000256" key="2">
    <source>
        <dbReference type="ARBA" id="ARBA00022694"/>
    </source>
</evidence>
<keyword evidence="2" id="KW-0819">tRNA processing</keyword>
<protein>
    <recommendedName>
        <fullName evidence="4">tRNA-splicing endonuclease subunit Sen54 N-terminal domain-containing protein</fullName>
    </recommendedName>
</protein>
<feature type="domain" description="tRNA-splicing endonuclease subunit Sen54 N-terminal" evidence="4">
    <location>
        <begin position="65"/>
        <end position="127"/>
    </location>
</feature>
<name>A0A438JL75_VITVI</name>
<proteinExistence type="inferred from homology"/>
<feature type="compositionally biased region" description="Polar residues" evidence="3">
    <location>
        <begin position="186"/>
        <end position="195"/>
    </location>
</feature>
<dbReference type="InterPro" id="IPR024336">
    <property type="entry name" value="tRNA_splic_suSen54_N"/>
</dbReference>
<feature type="region of interest" description="Disordered" evidence="3">
    <location>
        <begin position="185"/>
        <end position="206"/>
    </location>
</feature>
<dbReference type="OrthoDB" id="408683at2759"/>
<gene>
    <name evidence="5" type="ORF">CK203_012429</name>
</gene>
<evidence type="ECO:0000313" key="6">
    <source>
        <dbReference type="Proteomes" id="UP000288805"/>
    </source>
</evidence>
<comment type="similarity">
    <text evidence="1">Belongs to the SEN54 family.</text>
</comment>
<evidence type="ECO:0000256" key="1">
    <source>
        <dbReference type="ARBA" id="ARBA00005736"/>
    </source>
</evidence>
<comment type="caution">
    <text evidence="5">The sequence shown here is derived from an EMBL/GenBank/DDBJ whole genome shotgun (WGS) entry which is preliminary data.</text>
</comment>
<dbReference type="PANTHER" id="PTHR21027:SF1">
    <property type="entry name" value="TRNA-SPLICING ENDONUCLEASE SUBUNIT SEN54"/>
    <property type="match status" value="1"/>
</dbReference>
<sequence length="294" mass="33608">MTRQLLIWKNFNSMQSFNPYWRRKKKSVSLLMQNKAIDIMEDGASDSEIYLQDANDEEEHYYTSSSISKLQFRKDVSKAIWNDAMRMAEVVEMKGKMWTTTGMLHSGKIYCSIEETLFLAELGALHLLDDNDVPISLKGIYDKVSQGKCGCCWESFEAYRHLKSLGYIVGRHGIPWTSKGAKTCLDSHQGTPEGNSRTDEGSEEENSTIELVNNMHITEVKLLFDVYLPNSKFRKSSPGDPSFVLCLTRGHPPLKTEIEDLERRCGSIPFKFFHVSHGRVSFFSFNRVELPVLP</sequence>
<dbReference type="Proteomes" id="UP000288805">
    <property type="component" value="Unassembled WGS sequence"/>
</dbReference>
<dbReference type="EMBL" id="QGNW01000037">
    <property type="protein sequence ID" value="RVX09695.1"/>
    <property type="molecule type" value="Genomic_DNA"/>
</dbReference>
<reference evidence="5 6" key="1">
    <citation type="journal article" date="2018" name="PLoS Genet.">
        <title>Population sequencing reveals clonal diversity and ancestral inbreeding in the grapevine cultivar Chardonnay.</title>
        <authorList>
            <person name="Roach M.J."/>
            <person name="Johnson D.L."/>
            <person name="Bohlmann J."/>
            <person name="van Vuuren H.J."/>
            <person name="Jones S.J."/>
            <person name="Pretorius I.S."/>
            <person name="Schmidt S.A."/>
            <person name="Borneman A.R."/>
        </authorList>
    </citation>
    <scope>NUCLEOTIDE SEQUENCE [LARGE SCALE GENOMIC DNA]</scope>
    <source>
        <strain evidence="6">cv. Chardonnay</strain>
        <tissue evidence="5">Leaf</tissue>
    </source>
</reference>
<dbReference type="Gramene" id="Vitis08g02005.t01">
    <property type="protein sequence ID" value="Vitis08g02005.t01.CDS"/>
    <property type="gene ID" value="Vitis08g02005"/>
</dbReference>
<dbReference type="InterPro" id="IPR024337">
    <property type="entry name" value="tRNA_splic_suSen54"/>
</dbReference>
<evidence type="ECO:0000259" key="4">
    <source>
        <dbReference type="Pfam" id="PF12928"/>
    </source>
</evidence>
<evidence type="ECO:0000313" key="5">
    <source>
        <dbReference type="EMBL" id="RVX09695.1"/>
    </source>
</evidence>